<name>A0A834IYI2_RHYFE</name>
<gene>
    <name evidence="3" type="ORF">GWI33_002610</name>
</gene>
<dbReference type="PANTHER" id="PTHR12092:SF16">
    <property type="entry name" value="PH DOMAIN-CONTAINING PROTEIN"/>
    <property type="match status" value="1"/>
</dbReference>
<dbReference type="EMBL" id="JAACXV010000171">
    <property type="protein sequence ID" value="KAF7282507.1"/>
    <property type="molecule type" value="Genomic_DNA"/>
</dbReference>
<dbReference type="GO" id="GO:0005886">
    <property type="term" value="C:plasma membrane"/>
    <property type="evidence" value="ECO:0007669"/>
    <property type="project" value="TreeGrafter"/>
</dbReference>
<protein>
    <recommendedName>
        <fullName evidence="2">PH domain-containing protein</fullName>
    </recommendedName>
</protein>
<keyword evidence="4" id="KW-1185">Reference proteome</keyword>
<dbReference type="FunFam" id="2.30.29.30:FF:000280">
    <property type="entry name" value="Uncharacterized protein, isoform B"/>
    <property type="match status" value="1"/>
</dbReference>
<dbReference type="GO" id="GO:0030036">
    <property type="term" value="P:actin cytoskeleton organization"/>
    <property type="evidence" value="ECO:0007669"/>
    <property type="project" value="TreeGrafter"/>
</dbReference>
<organism evidence="3 4">
    <name type="scientific">Rhynchophorus ferrugineus</name>
    <name type="common">Red palm weevil</name>
    <name type="synonym">Curculio ferrugineus</name>
    <dbReference type="NCBI Taxonomy" id="354439"/>
    <lineage>
        <taxon>Eukaryota</taxon>
        <taxon>Metazoa</taxon>
        <taxon>Ecdysozoa</taxon>
        <taxon>Arthropoda</taxon>
        <taxon>Hexapoda</taxon>
        <taxon>Insecta</taxon>
        <taxon>Pterygota</taxon>
        <taxon>Neoptera</taxon>
        <taxon>Endopterygota</taxon>
        <taxon>Coleoptera</taxon>
        <taxon>Polyphaga</taxon>
        <taxon>Cucujiformia</taxon>
        <taxon>Curculionidae</taxon>
        <taxon>Dryophthorinae</taxon>
        <taxon>Rhynchophorus</taxon>
    </lineage>
</organism>
<dbReference type="OrthoDB" id="8196563at2759"/>
<dbReference type="PROSITE" id="PS50003">
    <property type="entry name" value="PH_DOMAIN"/>
    <property type="match status" value="1"/>
</dbReference>
<feature type="domain" description="PH" evidence="2">
    <location>
        <begin position="23"/>
        <end position="124"/>
    </location>
</feature>
<feature type="region of interest" description="Disordered" evidence="1">
    <location>
        <begin position="266"/>
        <end position="288"/>
    </location>
</feature>
<dbReference type="InterPro" id="IPR037370">
    <property type="entry name" value="Pleckstrin"/>
</dbReference>
<dbReference type="CDD" id="cd00821">
    <property type="entry name" value="PH"/>
    <property type="match status" value="1"/>
</dbReference>
<comment type="caution">
    <text evidence="3">The sequence shown here is derived from an EMBL/GenBank/DDBJ whole genome shotgun (WGS) entry which is preliminary data.</text>
</comment>
<dbReference type="SUPFAM" id="SSF50729">
    <property type="entry name" value="PH domain-like"/>
    <property type="match status" value="1"/>
</dbReference>
<sequence length="322" mass="37944">MSFRRCNLSLWPNTNSANQSSTQLIKKGLLWQQRDKLFSRWKERYFILTRDYLHCFRRASGADRISEMGQFLFKVKLVDVDRVEWENKKTYSTVALVIGRDGKIYLRASDGLEDWFELLEECMLTSKERRKALRYSHDGKPKENNNITTTALDDWLAARQKYPTGRLLNENVCTPKQEVTLRRKEWSRDTDWDQSTLDNRLSRKMKVARSSGYRKKRKWYQFGSKLSILTDIDINSYEDSTLGAPSVTSYRMSRDVFCVQPQSLRGAGSFRSSRDSSQPPKRAAANIPDTQCQYIKFRERSYSDIQHIERKPWREMSLADHQ</sequence>
<accession>A0A834IYI2</accession>
<dbReference type="Pfam" id="PF20399">
    <property type="entry name" value="PH_20"/>
    <property type="match status" value="1"/>
</dbReference>
<dbReference type="AlphaFoldDB" id="A0A834IYI2"/>
<evidence type="ECO:0000313" key="4">
    <source>
        <dbReference type="Proteomes" id="UP000625711"/>
    </source>
</evidence>
<evidence type="ECO:0000259" key="2">
    <source>
        <dbReference type="PROSITE" id="PS50003"/>
    </source>
</evidence>
<dbReference type="InterPro" id="IPR011993">
    <property type="entry name" value="PH-like_dom_sf"/>
</dbReference>
<dbReference type="SMART" id="SM00233">
    <property type="entry name" value="PH"/>
    <property type="match status" value="1"/>
</dbReference>
<reference evidence="3" key="1">
    <citation type="submission" date="2020-08" db="EMBL/GenBank/DDBJ databases">
        <title>Genome sequencing and assembly of the red palm weevil Rhynchophorus ferrugineus.</title>
        <authorList>
            <person name="Dias G.B."/>
            <person name="Bergman C.M."/>
            <person name="Manee M."/>
        </authorList>
    </citation>
    <scope>NUCLEOTIDE SEQUENCE</scope>
    <source>
        <strain evidence="3">AA-2017</strain>
        <tissue evidence="3">Whole larva</tissue>
    </source>
</reference>
<dbReference type="Gene3D" id="2.30.29.30">
    <property type="entry name" value="Pleckstrin-homology domain (PH domain)/Phosphotyrosine-binding domain (PTB)"/>
    <property type="match status" value="1"/>
</dbReference>
<dbReference type="InterPro" id="IPR001849">
    <property type="entry name" value="PH_domain"/>
</dbReference>
<proteinExistence type="predicted"/>
<evidence type="ECO:0000256" key="1">
    <source>
        <dbReference type="SAM" id="MobiDB-lite"/>
    </source>
</evidence>
<evidence type="ECO:0000313" key="3">
    <source>
        <dbReference type="EMBL" id="KAF7282507.1"/>
    </source>
</evidence>
<dbReference type="InterPro" id="IPR046869">
    <property type="entry name" value="SLM1/RGC1-like_PH"/>
</dbReference>
<dbReference type="Proteomes" id="UP000625711">
    <property type="component" value="Unassembled WGS sequence"/>
</dbReference>
<dbReference type="PANTHER" id="PTHR12092">
    <property type="entry name" value="PLECKSTRIN"/>
    <property type="match status" value="1"/>
</dbReference>